<dbReference type="AlphaFoldDB" id="A0A6C0GGE1"/>
<protein>
    <submittedName>
        <fullName evidence="1">DUF3891 family protein</fullName>
    </submittedName>
</protein>
<dbReference type="EMBL" id="CP048222">
    <property type="protein sequence ID" value="QHT67111.1"/>
    <property type="molecule type" value="Genomic_DNA"/>
</dbReference>
<sequence length="243" mass="28688">MIVNTHQTGWEIIHQRAHGLLAMKIASHWRKDQRPKRWIETLVAIAEHDDAQEDWQETNHLNPSGAPLDFSLKPFNMIQLRRITELSQHKGRWIAMLISMHMSFLYEEKRGQNKVIDEFLELQLANQKKWRKELTVSIKEAKHAYALMQWCDRFSLILCRNELPEAERTLEISKGPDGKRYEVRQLSDQSVVVHPWPFEEDTFELSIETAVLSQLSFKNDRHLIDFILNAPITVKQWMLRKGV</sequence>
<keyword evidence="2" id="KW-1185">Reference proteome</keyword>
<dbReference type="KEGG" id="rhoz:GXP67_10840"/>
<proteinExistence type="predicted"/>
<dbReference type="Pfam" id="PF13030">
    <property type="entry name" value="DUF3891"/>
    <property type="match status" value="1"/>
</dbReference>
<reference evidence="1 2" key="1">
    <citation type="submission" date="2020-01" db="EMBL/GenBank/DDBJ databases">
        <authorList>
            <person name="Kim M.K."/>
        </authorList>
    </citation>
    <scope>NUCLEOTIDE SEQUENCE [LARGE SCALE GENOMIC DNA]</scope>
    <source>
        <strain evidence="1 2">172606-1</strain>
    </source>
</reference>
<dbReference type="RefSeq" id="WP_162443154.1">
    <property type="nucleotide sequence ID" value="NZ_CP048222.1"/>
</dbReference>
<name>A0A6C0GGE1_9BACT</name>
<dbReference type="InterPro" id="IPR024992">
    <property type="entry name" value="DUF3891"/>
</dbReference>
<gene>
    <name evidence="1" type="ORF">GXP67_10840</name>
</gene>
<accession>A0A6C0GGE1</accession>
<evidence type="ECO:0000313" key="1">
    <source>
        <dbReference type="EMBL" id="QHT67111.1"/>
    </source>
</evidence>
<dbReference type="Proteomes" id="UP000480178">
    <property type="component" value="Chromosome"/>
</dbReference>
<organism evidence="1 2">
    <name type="scientific">Rhodocytophaga rosea</name>
    <dbReference type="NCBI Taxonomy" id="2704465"/>
    <lineage>
        <taxon>Bacteria</taxon>
        <taxon>Pseudomonadati</taxon>
        <taxon>Bacteroidota</taxon>
        <taxon>Cytophagia</taxon>
        <taxon>Cytophagales</taxon>
        <taxon>Rhodocytophagaceae</taxon>
        <taxon>Rhodocytophaga</taxon>
    </lineage>
</organism>
<evidence type="ECO:0000313" key="2">
    <source>
        <dbReference type="Proteomes" id="UP000480178"/>
    </source>
</evidence>